<feature type="transmembrane region" description="Helical" evidence="1">
    <location>
        <begin position="106"/>
        <end position="129"/>
    </location>
</feature>
<feature type="transmembrane region" description="Helical" evidence="1">
    <location>
        <begin position="177"/>
        <end position="195"/>
    </location>
</feature>
<feature type="transmembrane region" description="Helical" evidence="1">
    <location>
        <begin position="51"/>
        <end position="70"/>
    </location>
</feature>
<feature type="transmembrane region" description="Helical" evidence="1">
    <location>
        <begin position="404"/>
        <end position="422"/>
    </location>
</feature>
<feature type="transmembrane region" description="Helical" evidence="1">
    <location>
        <begin position="248"/>
        <end position="264"/>
    </location>
</feature>
<feature type="transmembrane region" description="Helical" evidence="1">
    <location>
        <begin position="202"/>
        <end position="220"/>
    </location>
</feature>
<accession>A0ABW1Q8K5</accession>
<feature type="transmembrane region" description="Helical" evidence="1">
    <location>
        <begin position="82"/>
        <end position="100"/>
    </location>
</feature>
<evidence type="ECO:0000313" key="2">
    <source>
        <dbReference type="EMBL" id="MFC6145611.1"/>
    </source>
</evidence>
<feature type="transmembrane region" description="Helical" evidence="1">
    <location>
        <begin position="25"/>
        <end position="45"/>
    </location>
</feature>
<reference evidence="3" key="1">
    <citation type="journal article" date="2019" name="Int. J. Syst. Evol. Microbiol.">
        <title>The Global Catalogue of Microorganisms (GCM) 10K type strain sequencing project: providing services to taxonomists for standard genome sequencing and annotation.</title>
        <authorList>
            <consortium name="The Broad Institute Genomics Platform"/>
            <consortium name="The Broad Institute Genome Sequencing Center for Infectious Disease"/>
            <person name="Wu L."/>
            <person name="Ma J."/>
        </authorList>
    </citation>
    <scope>NUCLEOTIDE SEQUENCE [LARGE SCALE GENOMIC DNA]</scope>
    <source>
        <strain evidence="3">CCUG 51943</strain>
    </source>
</reference>
<keyword evidence="1" id="KW-0472">Membrane</keyword>
<name>A0ABW1Q8K5_9CORY</name>
<proteinExistence type="predicted"/>
<dbReference type="Proteomes" id="UP001596244">
    <property type="component" value="Unassembled WGS sequence"/>
</dbReference>
<dbReference type="EMBL" id="JBHSQE010000001">
    <property type="protein sequence ID" value="MFC6145611.1"/>
    <property type="molecule type" value="Genomic_DNA"/>
</dbReference>
<feature type="transmembrane region" description="Helical" evidence="1">
    <location>
        <begin position="150"/>
        <end position="171"/>
    </location>
</feature>
<feature type="transmembrane region" description="Helical" evidence="1">
    <location>
        <begin position="364"/>
        <end position="384"/>
    </location>
</feature>
<gene>
    <name evidence="2" type="ORF">ACFPUZ_02145</name>
</gene>
<dbReference type="RefSeq" id="WP_376999417.1">
    <property type="nucleotide sequence ID" value="NZ_JBHSQE010000001.1"/>
</dbReference>
<sequence>MTARTTARSAGQVGAEPEFRGSGQVLATIAFTLAMIAALALAQPIVEKPDILLPAAVLCAFSLYSFFLCGRKTVTASSVASYGVLMFIGFPACFGALGLYNSGQAYTARSLTIVVLLAFLFQAGLLLVADRLPRISRPSGSGTLGENPAVISRVFRLSVVMFVLSLGAHAVGADISAAGFAWVAMLAGTIVTFWSSGMPARLRGVAVVAAAFLAETGLSLGGFGRLNLAVLGLSLVVVVSLRTGTWTAKLATALLTGPILWYLVNQRLAYLESQRKGGLVDESEGVGSVVGPFHSAGTIVEAILQGKVELSWGKTLFNAAVTGVPRSIWPDKPVGFGREIVELTQPWMTATKEHSDAGTFIGEAVWNFGVWLAPVYLFAFIAFIRLLDRKLASLLDRAPQFPTFLVLMLVAMLSGTLLNIIWGSWSTAAARTLFPLALLLGLWFWETRVSRRRVR</sequence>
<evidence type="ECO:0000256" key="1">
    <source>
        <dbReference type="SAM" id="Phobius"/>
    </source>
</evidence>
<organism evidence="2 3">
    <name type="scientific">Corynebacterium nasicanis</name>
    <dbReference type="NCBI Taxonomy" id="1448267"/>
    <lineage>
        <taxon>Bacteria</taxon>
        <taxon>Bacillati</taxon>
        <taxon>Actinomycetota</taxon>
        <taxon>Actinomycetes</taxon>
        <taxon>Mycobacteriales</taxon>
        <taxon>Corynebacteriaceae</taxon>
        <taxon>Corynebacterium</taxon>
    </lineage>
</organism>
<keyword evidence="1" id="KW-0812">Transmembrane</keyword>
<protein>
    <submittedName>
        <fullName evidence="2">Uncharacterized protein</fullName>
    </submittedName>
</protein>
<keyword evidence="3" id="KW-1185">Reference proteome</keyword>
<evidence type="ECO:0000313" key="3">
    <source>
        <dbReference type="Proteomes" id="UP001596244"/>
    </source>
</evidence>
<keyword evidence="1" id="KW-1133">Transmembrane helix</keyword>
<comment type="caution">
    <text evidence="2">The sequence shown here is derived from an EMBL/GenBank/DDBJ whole genome shotgun (WGS) entry which is preliminary data.</text>
</comment>